<sequence length="462" mass="50921">MAENFAQLLSLYDGLIRAPTSERALHNQLWVERAIFVAWGRAVGLCADARSKPLASDFDNGDLLCAVEITMNSVVEVCADRTTAWRNFGVRKGGRGLFRKFLWKTTEGEDEAWEIADGRKFKDLVDELKRVNCDLERIVSRNCVSAHPAEPEFEDEDREEEEEGSEEDAMAGIPPPAYYHPASAPPSPPASSPPSPSPSRSPSPPPSNRHKTRRIRDLPPALAVLLTTYNMTVRTYGPSAPQALSIEDLLWHNHFSQYRAFSAAHTAQITHGRDSPETIRALHSLARNLSDKQDFAMALALYTICLSRETRVYGNMHPQTLRSMSGLAFAYQNVGKDEDALEMYERALSGWGGVVNVYTVRARINVASIYADNRRFGDAEEVLRRTVQEAGGKLGSGHESTKLALHNLGFLLRALGRGGEATGVCECGEEGDVPYVGGMTGKGSSILCLYVSRYILTIGFLT</sequence>
<organism evidence="2 3">
    <name type="scientific">Tuber aestivum</name>
    <name type="common">summer truffle</name>
    <dbReference type="NCBI Taxonomy" id="59557"/>
    <lineage>
        <taxon>Eukaryota</taxon>
        <taxon>Fungi</taxon>
        <taxon>Dikarya</taxon>
        <taxon>Ascomycota</taxon>
        <taxon>Pezizomycotina</taxon>
        <taxon>Pezizomycetes</taxon>
        <taxon>Pezizales</taxon>
        <taxon>Tuberaceae</taxon>
        <taxon>Tuber</taxon>
    </lineage>
</organism>
<gene>
    <name evidence="2" type="ORF">GSTUAT00004961001</name>
</gene>
<dbReference type="PANTHER" id="PTHR46082">
    <property type="entry name" value="ATP/GTP-BINDING PROTEIN-RELATED"/>
    <property type="match status" value="1"/>
</dbReference>
<name>A0A292PWS1_9PEZI</name>
<reference evidence="2" key="1">
    <citation type="submission" date="2015-10" db="EMBL/GenBank/DDBJ databases">
        <authorList>
            <person name="Regsiter A."/>
            <person name="william w."/>
        </authorList>
    </citation>
    <scope>NUCLEOTIDE SEQUENCE</scope>
    <source>
        <strain evidence="2">Montdore</strain>
    </source>
</reference>
<dbReference type="InterPro" id="IPR053137">
    <property type="entry name" value="NLR-like"/>
</dbReference>
<dbReference type="AlphaFoldDB" id="A0A292PWS1"/>
<dbReference type="EMBL" id="LN891036">
    <property type="protein sequence ID" value="CUS10930.1"/>
    <property type="molecule type" value="Genomic_DNA"/>
</dbReference>
<evidence type="ECO:0000313" key="2">
    <source>
        <dbReference type="EMBL" id="CUS10930.1"/>
    </source>
</evidence>
<evidence type="ECO:0000313" key="3">
    <source>
        <dbReference type="Proteomes" id="UP001412239"/>
    </source>
</evidence>
<proteinExistence type="predicted"/>
<accession>A0A292PWS1</accession>
<dbReference type="Gene3D" id="1.25.40.10">
    <property type="entry name" value="Tetratricopeptide repeat domain"/>
    <property type="match status" value="1"/>
</dbReference>
<feature type="compositionally biased region" description="Acidic residues" evidence="1">
    <location>
        <begin position="151"/>
        <end position="169"/>
    </location>
</feature>
<dbReference type="PANTHER" id="PTHR46082:SF6">
    <property type="entry name" value="AAA+ ATPASE DOMAIN-CONTAINING PROTEIN-RELATED"/>
    <property type="match status" value="1"/>
</dbReference>
<evidence type="ECO:0000256" key="1">
    <source>
        <dbReference type="SAM" id="MobiDB-lite"/>
    </source>
</evidence>
<dbReference type="Pfam" id="PF13424">
    <property type="entry name" value="TPR_12"/>
    <property type="match status" value="1"/>
</dbReference>
<feature type="compositionally biased region" description="Pro residues" evidence="1">
    <location>
        <begin position="173"/>
        <end position="207"/>
    </location>
</feature>
<feature type="non-terminal residue" evidence="2">
    <location>
        <position position="1"/>
    </location>
</feature>
<dbReference type="Proteomes" id="UP001412239">
    <property type="component" value="Unassembled WGS sequence"/>
</dbReference>
<dbReference type="SUPFAM" id="SSF48452">
    <property type="entry name" value="TPR-like"/>
    <property type="match status" value="1"/>
</dbReference>
<keyword evidence="3" id="KW-1185">Reference proteome</keyword>
<feature type="region of interest" description="Disordered" evidence="1">
    <location>
        <begin position="146"/>
        <end position="217"/>
    </location>
</feature>
<dbReference type="InterPro" id="IPR011990">
    <property type="entry name" value="TPR-like_helical_dom_sf"/>
</dbReference>
<protein>
    <submittedName>
        <fullName evidence="2">Uncharacterized protein</fullName>
    </submittedName>
</protein>